<reference evidence="4" key="1">
    <citation type="submission" date="2018-06" db="EMBL/GenBank/DDBJ databases">
        <authorList>
            <person name="Zhirakovskaya E."/>
        </authorList>
    </citation>
    <scope>NUCLEOTIDE SEQUENCE</scope>
</reference>
<sequence>MTSGDQEPTNDSVSGRSMLPDKRIVIGGGVLLVAVIAFGVFLGASDDNPDDVATTLAVDSTQTTSSVLAAATPTTAAPADGNGGVSVPTTTAAPVDVNPLTGQALDSANTGQVIAVKIDNAPAAQGQIGLREAGMVFEVPVEGGLTRFTALFFDTVPVGVGPARSIRPVDGDLLAPFNPVVVTTGGRPWVVREVEATGAIVLTGAEYFEEILRRPPSNLLALAAKANAGATGGPPGTEPFRFGDSFGGSPVSSISIPLSGVMDVTWTAGGDGWKRSQNGAPFQVADLFDSDPGEYSVDTVVVMMVAERSAGYQDTAGAIVPTFDVIGFGKVIVFSDGQVVEGEWRRGSQTDGWILISDAGEEILLPRGRVFVEVVPRYVDVTFS</sequence>
<dbReference type="AlphaFoldDB" id="A0A3B0S2Z8"/>
<dbReference type="InterPro" id="IPR023158">
    <property type="entry name" value="YerB-like_sf"/>
</dbReference>
<dbReference type="InterPro" id="IPR035328">
    <property type="entry name" value="DUF3048_C"/>
</dbReference>
<evidence type="ECO:0000256" key="1">
    <source>
        <dbReference type="SAM" id="Phobius"/>
    </source>
</evidence>
<dbReference type="Pfam" id="PF17479">
    <property type="entry name" value="DUF3048_C"/>
    <property type="match status" value="1"/>
</dbReference>
<feature type="domain" description="DUF3048" evidence="3">
    <location>
        <begin position="262"/>
        <end position="372"/>
    </location>
</feature>
<dbReference type="SUPFAM" id="SSF159774">
    <property type="entry name" value="YerB-like"/>
    <property type="match status" value="1"/>
</dbReference>
<keyword evidence="1" id="KW-0472">Membrane</keyword>
<dbReference type="InterPro" id="IPR021416">
    <property type="entry name" value="DUF3048_N"/>
</dbReference>
<evidence type="ECO:0008006" key="5">
    <source>
        <dbReference type="Google" id="ProtNLM"/>
    </source>
</evidence>
<dbReference type="EMBL" id="UOEK01000185">
    <property type="protein sequence ID" value="VAW00351.1"/>
    <property type="molecule type" value="Genomic_DNA"/>
</dbReference>
<gene>
    <name evidence="4" type="ORF">MNBD_ACTINO02-3151</name>
</gene>
<organism evidence="4">
    <name type="scientific">hydrothermal vent metagenome</name>
    <dbReference type="NCBI Taxonomy" id="652676"/>
    <lineage>
        <taxon>unclassified sequences</taxon>
        <taxon>metagenomes</taxon>
        <taxon>ecological metagenomes</taxon>
    </lineage>
</organism>
<evidence type="ECO:0000313" key="4">
    <source>
        <dbReference type="EMBL" id="VAW00351.1"/>
    </source>
</evidence>
<feature type="domain" description="DUF3048" evidence="2">
    <location>
        <begin position="100"/>
        <end position="216"/>
    </location>
</feature>
<proteinExistence type="predicted"/>
<evidence type="ECO:0000259" key="2">
    <source>
        <dbReference type="Pfam" id="PF11258"/>
    </source>
</evidence>
<evidence type="ECO:0000259" key="3">
    <source>
        <dbReference type="Pfam" id="PF17479"/>
    </source>
</evidence>
<keyword evidence="1" id="KW-1133">Transmembrane helix</keyword>
<keyword evidence="1" id="KW-0812">Transmembrane</keyword>
<feature type="transmembrane region" description="Helical" evidence="1">
    <location>
        <begin position="24"/>
        <end position="44"/>
    </location>
</feature>
<name>A0A3B0S2Z8_9ZZZZ</name>
<dbReference type="Pfam" id="PF11258">
    <property type="entry name" value="DUF3048"/>
    <property type="match status" value="1"/>
</dbReference>
<protein>
    <recommendedName>
        <fullName evidence="5">DUF3048 domain-containing protein</fullName>
    </recommendedName>
</protein>
<accession>A0A3B0S2Z8</accession>
<dbReference type="Gene3D" id="3.50.90.10">
    <property type="entry name" value="YerB-like"/>
    <property type="match status" value="1"/>
</dbReference>